<dbReference type="InterPro" id="IPR029016">
    <property type="entry name" value="GAF-like_dom_sf"/>
</dbReference>
<comment type="caution">
    <text evidence="2">The sequence shown here is derived from an EMBL/GenBank/DDBJ whole genome shotgun (WGS) entry which is preliminary data.</text>
</comment>
<dbReference type="Gene3D" id="3.30.450.40">
    <property type="match status" value="1"/>
</dbReference>
<dbReference type="RefSeq" id="WP_277444452.1">
    <property type="nucleotide sequence ID" value="NZ_JAKOAV010000022.1"/>
</dbReference>
<name>A0A9X4JVV7_9FIRM</name>
<feature type="domain" description="GAF" evidence="1">
    <location>
        <begin position="115"/>
        <end position="191"/>
    </location>
</feature>
<keyword evidence="3" id="KW-1185">Reference proteome</keyword>
<dbReference type="Proteomes" id="UP001154312">
    <property type="component" value="Unassembled WGS sequence"/>
</dbReference>
<gene>
    <name evidence="2" type="ORF">L7E55_11825</name>
</gene>
<evidence type="ECO:0000313" key="3">
    <source>
        <dbReference type="Proteomes" id="UP001154312"/>
    </source>
</evidence>
<dbReference type="InterPro" id="IPR003018">
    <property type="entry name" value="GAF"/>
</dbReference>
<dbReference type="SUPFAM" id="SSF55781">
    <property type="entry name" value="GAF domain-like"/>
    <property type="match status" value="1"/>
</dbReference>
<organism evidence="2 3">
    <name type="scientific">Pelotomaculum isophthalicicum JI</name>
    <dbReference type="NCBI Taxonomy" id="947010"/>
    <lineage>
        <taxon>Bacteria</taxon>
        <taxon>Bacillati</taxon>
        <taxon>Bacillota</taxon>
        <taxon>Clostridia</taxon>
        <taxon>Eubacteriales</taxon>
        <taxon>Desulfotomaculaceae</taxon>
        <taxon>Pelotomaculum</taxon>
    </lineage>
</organism>
<reference evidence="2" key="1">
    <citation type="submission" date="2022-02" db="EMBL/GenBank/DDBJ databases">
        <authorList>
            <person name="Leng L."/>
        </authorList>
    </citation>
    <scope>NUCLEOTIDE SEQUENCE</scope>
    <source>
        <strain evidence="2">JI</strain>
    </source>
</reference>
<sequence>MIQVNLKRLLSKKEVSALIDEATCLINSPLMIKDLDGRVLLGDVGKDDLLKHPISIGDKVIGWVFGGEKANVLASLLSHLATVEYDKKILGRETLEKYKEITLIYDSAEKLAASLDPKEVAQLVVDEVKKVIKADYVSIMLMNEETSIFEILAAAGKEYYPKVSLRAGEGIVGCVVLTGKAEIVNDVFSDSRYVVRVYYDKLFEAGDNGNA</sequence>
<protein>
    <recommendedName>
        <fullName evidence="1">GAF domain-containing protein</fullName>
    </recommendedName>
</protein>
<dbReference type="EMBL" id="JAKOAV010000022">
    <property type="protein sequence ID" value="MDF9409041.1"/>
    <property type="molecule type" value="Genomic_DNA"/>
</dbReference>
<dbReference type="Pfam" id="PF13185">
    <property type="entry name" value="GAF_2"/>
    <property type="match status" value="1"/>
</dbReference>
<evidence type="ECO:0000313" key="2">
    <source>
        <dbReference type="EMBL" id="MDF9409041.1"/>
    </source>
</evidence>
<dbReference type="AlphaFoldDB" id="A0A9X4JVV7"/>
<evidence type="ECO:0000259" key="1">
    <source>
        <dbReference type="Pfam" id="PF13185"/>
    </source>
</evidence>
<proteinExistence type="predicted"/>
<accession>A0A9X4JVV7</accession>